<gene>
    <name evidence="3" type="primary">paoD</name>
    <name evidence="3" type="ORF">GCM10022268_25560</name>
</gene>
<accession>A0ABP7EBC6</accession>
<feature type="domain" description="XdhC Rossmann" evidence="2">
    <location>
        <begin position="161"/>
        <end position="302"/>
    </location>
</feature>
<feature type="domain" description="XdhC- CoxI" evidence="1">
    <location>
        <begin position="16"/>
        <end position="81"/>
    </location>
</feature>
<evidence type="ECO:0000313" key="4">
    <source>
        <dbReference type="Proteomes" id="UP001500523"/>
    </source>
</evidence>
<dbReference type="Gene3D" id="3.40.50.720">
    <property type="entry name" value="NAD(P)-binding Rossmann-like Domain"/>
    <property type="match status" value="1"/>
</dbReference>
<comment type="caution">
    <text evidence="3">The sequence shown here is derived from an EMBL/GenBank/DDBJ whole genome shotgun (WGS) entry which is preliminary data.</text>
</comment>
<sequence length="372" mass="41091">MKQALAILRFLRDCDERGERAALVTLTDVTGSAARAPGEHMAVAESGRSLGSFFGGCVEAAVIAEAQEALAEGRARHVRYGDGSRYIDIRLPCGGGIDLLFTPTPDRRQIDRAIAILERREPVVLHLSLDGTIIAAWSREGDRTRWLDTIFSVRHDPVLRLVVMGHGAEPAAMLDIAHAYGADATLLSPQASLVEDTRRQGRSADLLRFVGRVDGLAIDPWTAVVTLFHDHDWETPLLLQVLEQRPFFIGAMGSMKTHIERQRRLLEAWAERDDIARVVGPVGLIKATRDPQTLALSIMAQLVQAYEATTALEKPRPESWAMSHPHGFIEHHARSKRHGDALQSETIVDVDQTVTADARYGSKRDEAHAQHI</sequence>
<organism evidence="3 4">
    <name type="scientific">Sphingomonas cynarae</name>
    <dbReference type="NCBI Taxonomy" id="930197"/>
    <lineage>
        <taxon>Bacteria</taxon>
        <taxon>Pseudomonadati</taxon>
        <taxon>Pseudomonadota</taxon>
        <taxon>Alphaproteobacteria</taxon>
        <taxon>Sphingomonadales</taxon>
        <taxon>Sphingomonadaceae</taxon>
        <taxon>Sphingomonas</taxon>
    </lineage>
</organism>
<dbReference type="RefSeq" id="WP_344693783.1">
    <property type="nucleotide sequence ID" value="NZ_BAABBF010000005.1"/>
</dbReference>
<dbReference type="Proteomes" id="UP001500523">
    <property type="component" value="Unassembled WGS sequence"/>
</dbReference>
<dbReference type="InterPro" id="IPR052698">
    <property type="entry name" value="MoCofactor_Util/Proc"/>
</dbReference>
<dbReference type="Pfam" id="PF13478">
    <property type="entry name" value="XdhC_C"/>
    <property type="match status" value="1"/>
</dbReference>
<name>A0ABP7EBC6_9SPHN</name>
<evidence type="ECO:0000259" key="2">
    <source>
        <dbReference type="Pfam" id="PF13478"/>
    </source>
</evidence>
<proteinExistence type="predicted"/>
<dbReference type="PANTHER" id="PTHR30388">
    <property type="entry name" value="ALDEHYDE OXIDOREDUCTASE MOLYBDENUM COFACTOR ASSEMBLY PROTEIN"/>
    <property type="match status" value="1"/>
</dbReference>
<dbReference type="EMBL" id="BAABBF010000005">
    <property type="protein sequence ID" value="GAA3715869.1"/>
    <property type="molecule type" value="Genomic_DNA"/>
</dbReference>
<reference evidence="4" key="1">
    <citation type="journal article" date="2019" name="Int. J. Syst. Evol. Microbiol.">
        <title>The Global Catalogue of Microorganisms (GCM) 10K type strain sequencing project: providing services to taxonomists for standard genome sequencing and annotation.</title>
        <authorList>
            <consortium name="The Broad Institute Genomics Platform"/>
            <consortium name="The Broad Institute Genome Sequencing Center for Infectious Disease"/>
            <person name="Wu L."/>
            <person name="Ma J."/>
        </authorList>
    </citation>
    <scope>NUCLEOTIDE SEQUENCE [LARGE SCALE GENOMIC DNA]</scope>
    <source>
        <strain evidence="4">JCM 17498</strain>
    </source>
</reference>
<dbReference type="PANTHER" id="PTHR30388:SF4">
    <property type="entry name" value="MOLYBDENUM COFACTOR INSERTION CHAPERONE PAOD"/>
    <property type="match status" value="1"/>
</dbReference>
<evidence type="ECO:0000313" key="3">
    <source>
        <dbReference type="EMBL" id="GAA3715869.1"/>
    </source>
</evidence>
<dbReference type="InterPro" id="IPR003777">
    <property type="entry name" value="XdhC_CoxI"/>
</dbReference>
<keyword evidence="4" id="KW-1185">Reference proteome</keyword>
<dbReference type="Pfam" id="PF02625">
    <property type="entry name" value="XdhC_CoxI"/>
    <property type="match status" value="1"/>
</dbReference>
<dbReference type="InterPro" id="IPR027051">
    <property type="entry name" value="XdhC_Rossmann_dom"/>
</dbReference>
<protein>
    <submittedName>
        <fullName evidence="3">Molybdenum cofactor insertion chaperone PaoD</fullName>
    </submittedName>
</protein>
<evidence type="ECO:0000259" key="1">
    <source>
        <dbReference type="Pfam" id="PF02625"/>
    </source>
</evidence>